<evidence type="ECO:0000313" key="2">
    <source>
        <dbReference type="EMBL" id="KAL0063640.1"/>
    </source>
</evidence>
<evidence type="ECO:0000256" key="1">
    <source>
        <dbReference type="SAM" id="MobiDB-lite"/>
    </source>
</evidence>
<dbReference type="PANTHER" id="PTHR33096:SF1">
    <property type="entry name" value="CXC1-LIKE CYSTEINE CLUSTER ASSOCIATED WITH KDZ TRANSPOSASES DOMAIN-CONTAINING PROTEIN"/>
    <property type="match status" value="1"/>
</dbReference>
<dbReference type="EMBL" id="JBBXMP010000076">
    <property type="protein sequence ID" value="KAL0063640.1"/>
    <property type="molecule type" value="Genomic_DNA"/>
</dbReference>
<protein>
    <submittedName>
        <fullName evidence="2">Uncharacterized protein</fullName>
    </submittedName>
</protein>
<proteinExistence type="predicted"/>
<accession>A0ABR2ZQP6</accession>
<keyword evidence="3" id="KW-1185">Reference proteome</keyword>
<reference evidence="2 3" key="1">
    <citation type="submission" date="2024-05" db="EMBL/GenBank/DDBJ databases">
        <title>A draft genome resource for the thread blight pathogen Marasmius tenuissimus strain MS-2.</title>
        <authorList>
            <person name="Yulfo-Soto G.E."/>
            <person name="Baruah I.K."/>
            <person name="Amoako-Attah I."/>
            <person name="Bukari Y."/>
            <person name="Meinhardt L.W."/>
            <person name="Bailey B.A."/>
            <person name="Cohen S.P."/>
        </authorList>
    </citation>
    <scope>NUCLEOTIDE SEQUENCE [LARGE SCALE GENOMIC DNA]</scope>
    <source>
        <strain evidence="2 3">MS-2</strain>
    </source>
</reference>
<dbReference type="InterPro" id="IPR040521">
    <property type="entry name" value="KDZ"/>
</dbReference>
<sequence length="379" mass="43703">MIKSGEARKLALAIMNRFLQASKREQQEKRLPELDSDQGWAYDIGCQFRETLRRSLLKSLSVEEKVRILIGILHGYGHNWLCQLEFLLLYIVGVGLEDLETLERLFSLTNSLAPATRHASTFHRRQMISQFLYHHDNFEVYGNLSKFIHNNYRQSLEVQRSNAGVLEELKVLGVQSGDDVYSWIREEREYLESRHETPEDDINVITLYKKLVLLEECRARIAAGRSVFISHMDTNSQSTLDLERSVRQAQETELMLLGEIHFYETQMKVDKRWEEGSDEWNRAMAMAEMKDYQGAVDKLEALVVARIFELSKMHMAGTGLKWQSDEDWEEVEDNLGKEKSGEEGNWEDDGEDDEDDDNKESVAVDAIAAVLGVAYDPVS</sequence>
<organism evidence="2 3">
    <name type="scientific">Marasmius tenuissimus</name>
    <dbReference type="NCBI Taxonomy" id="585030"/>
    <lineage>
        <taxon>Eukaryota</taxon>
        <taxon>Fungi</taxon>
        <taxon>Dikarya</taxon>
        <taxon>Basidiomycota</taxon>
        <taxon>Agaricomycotina</taxon>
        <taxon>Agaricomycetes</taxon>
        <taxon>Agaricomycetidae</taxon>
        <taxon>Agaricales</taxon>
        <taxon>Marasmiineae</taxon>
        <taxon>Marasmiaceae</taxon>
        <taxon>Marasmius</taxon>
    </lineage>
</organism>
<gene>
    <name evidence="2" type="ORF">AAF712_009438</name>
</gene>
<dbReference type="Pfam" id="PF18758">
    <property type="entry name" value="KDZ"/>
    <property type="match status" value="1"/>
</dbReference>
<dbReference type="PANTHER" id="PTHR33096">
    <property type="entry name" value="CXC2 DOMAIN-CONTAINING PROTEIN"/>
    <property type="match status" value="1"/>
</dbReference>
<name>A0ABR2ZQP6_9AGAR</name>
<feature type="region of interest" description="Disordered" evidence="1">
    <location>
        <begin position="324"/>
        <end position="360"/>
    </location>
</feature>
<evidence type="ECO:0000313" key="3">
    <source>
        <dbReference type="Proteomes" id="UP001437256"/>
    </source>
</evidence>
<dbReference type="Proteomes" id="UP001437256">
    <property type="component" value="Unassembled WGS sequence"/>
</dbReference>
<feature type="compositionally biased region" description="Acidic residues" evidence="1">
    <location>
        <begin position="344"/>
        <end position="358"/>
    </location>
</feature>
<comment type="caution">
    <text evidence="2">The sequence shown here is derived from an EMBL/GenBank/DDBJ whole genome shotgun (WGS) entry which is preliminary data.</text>
</comment>